<evidence type="ECO:0000313" key="3">
    <source>
        <dbReference type="Proteomes" id="UP000065220"/>
    </source>
</evidence>
<accession>A0A0X8JFR7</accession>
<feature type="domain" description="N-acetyltransferase" evidence="1">
    <location>
        <begin position="47"/>
        <end position="176"/>
    </location>
</feature>
<gene>
    <name evidence="2" type="ORF">AXF14_11240</name>
</gene>
<sequence length="236" mass="26624">MSTPQRVNEYGQPIGEALPGWTPRPVPEQRTFEGRTCCLERLDADRHGEDLLRAFADAPATLWTYLPVGPFPTREEHLALLAENAVSAEYLHHAAVVPGRGAAGSLSLMDINPAVGGIEIGWVCFSPPLQRTTASTEAHYLLMRHAMDDLGYRRLAWRCDHLNAPSRAAAERLGYTFEGTFRNVTIYKGRTRDTDWLSITDAEWPALRERLESWLAPENFDDDDVQRRPLRAVERD</sequence>
<dbReference type="SUPFAM" id="SSF55729">
    <property type="entry name" value="Acyl-CoA N-acyltransferases (Nat)"/>
    <property type="match status" value="1"/>
</dbReference>
<dbReference type="FunFam" id="3.40.630.30:FF:000047">
    <property type="entry name" value="Acetyltransferase, GNAT family"/>
    <property type="match status" value="1"/>
</dbReference>
<dbReference type="InterPro" id="IPR000182">
    <property type="entry name" value="GNAT_dom"/>
</dbReference>
<dbReference type="GO" id="GO:1990189">
    <property type="term" value="F:protein N-terminal-serine acetyltransferase activity"/>
    <property type="evidence" value="ECO:0007669"/>
    <property type="project" value="TreeGrafter"/>
</dbReference>
<keyword evidence="3" id="KW-1185">Reference proteome</keyword>
<dbReference type="STRING" id="111015.AXF14_11240"/>
<dbReference type="PANTHER" id="PTHR43441:SF2">
    <property type="entry name" value="FAMILY ACETYLTRANSFERASE, PUTATIVE (AFU_ORTHOLOGUE AFUA_7G00850)-RELATED"/>
    <property type="match status" value="1"/>
</dbReference>
<dbReference type="Gene3D" id="3.40.630.30">
    <property type="match status" value="1"/>
</dbReference>
<evidence type="ECO:0000259" key="1">
    <source>
        <dbReference type="Pfam" id="PF13302"/>
    </source>
</evidence>
<dbReference type="Pfam" id="PF13302">
    <property type="entry name" value="Acetyltransf_3"/>
    <property type="match status" value="1"/>
</dbReference>
<name>A0A0X8JFR7_ACTRD</name>
<evidence type="ECO:0000313" key="2">
    <source>
        <dbReference type="EMBL" id="AMD88042.1"/>
    </source>
</evidence>
<dbReference type="InterPro" id="IPR016181">
    <property type="entry name" value="Acyl_CoA_acyltransferase"/>
</dbReference>
<dbReference type="Proteomes" id="UP000065220">
    <property type="component" value="Chromosome"/>
</dbReference>
<dbReference type="PANTHER" id="PTHR43441">
    <property type="entry name" value="RIBOSOMAL-PROTEIN-SERINE ACETYLTRANSFERASE"/>
    <property type="match status" value="1"/>
</dbReference>
<dbReference type="EMBL" id="CP014228">
    <property type="protein sequence ID" value="AMD88042.1"/>
    <property type="molecule type" value="Genomic_DNA"/>
</dbReference>
<dbReference type="KEGG" id="ard:AXF14_11240"/>
<dbReference type="RefSeq" id="WP_067943274.1">
    <property type="nucleotide sequence ID" value="NZ_CP014228.1"/>
</dbReference>
<keyword evidence="2" id="KW-0808">Transferase</keyword>
<dbReference type="GO" id="GO:0008999">
    <property type="term" value="F:protein-N-terminal-alanine acetyltransferase activity"/>
    <property type="evidence" value="ECO:0007669"/>
    <property type="project" value="TreeGrafter"/>
</dbReference>
<reference evidence="3" key="1">
    <citation type="submission" date="2016-02" db="EMBL/GenBank/DDBJ databases">
        <authorList>
            <person name="Holder M.E."/>
            <person name="Ajami N.J."/>
            <person name="Petrosino J.F."/>
        </authorList>
    </citation>
    <scope>NUCLEOTIDE SEQUENCE [LARGE SCALE GENOMIC DNA]</scope>
    <source>
        <strain evidence="3">CCUG 36733</strain>
    </source>
</reference>
<dbReference type="OrthoDB" id="9795199at2"/>
<dbReference type="InterPro" id="IPR051908">
    <property type="entry name" value="Ribosomal_N-acetyltransferase"/>
</dbReference>
<dbReference type="AlphaFoldDB" id="A0A0X8JFR7"/>
<protein>
    <submittedName>
        <fullName evidence="2">Acetyltransferase</fullName>
    </submittedName>
</protein>
<organism evidence="2 3">
    <name type="scientific">Actinomyces radicidentis</name>
    <dbReference type="NCBI Taxonomy" id="111015"/>
    <lineage>
        <taxon>Bacteria</taxon>
        <taxon>Bacillati</taxon>
        <taxon>Actinomycetota</taxon>
        <taxon>Actinomycetes</taxon>
        <taxon>Actinomycetales</taxon>
        <taxon>Actinomycetaceae</taxon>
        <taxon>Actinomyces</taxon>
    </lineage>
</organism>
<proteinExistence type="predicted"/>